<evidence type="ECO:0000256" key="6">
    <source>
        <dbReference type="ARBA" id="ARBA00022679"/>
    </source>
</evidence>
<dbReference type="InterPro" id="IPR042199">
    <property type="entry name" value="AsparK_Bifunc_asparK/hSer_DH"/>
</dbReference>
<dbReference type="CDD" id="cd04245">
    <property type="entry name" value="AAK_AKiii-YclM-BS"/>
    <property type="match status" value="1"/>
</dbReference>
<evidence type="ECO:0000256" key="14">
    <source>
        <dbReference type="RuleBase" id="RU003448"/>
    </source>
</evidence>
<evidence type="ECO:0000256" key="11">
    <source>
        <dbReference type="ARBA" id="ARBA00023154"/>
    </source>
</evidence>
<dbReference type="GO" id="GO:0004072">
    <property type="term" value="F:aspartate kinase activity"/>
    <property type="evidence" value="ECO:0007669"/>
    <property type="project" value="UniProtKB-EC"/>
</dbReference>
<feature type="binding site" evidence="13">
    <location>
        <position position="120"/>
    </location>
    <ligand>
        <name>substrate</name>
    </ligand>
</feature>
<dbReference type="Gene3D" id="3.30.2130.10">
    <property type="entry name" value="VC0802-like"/>
    <property type="match status" value="1"/>
</dbReference>
<dbReference type="PANTHER" id="PTHR21499:SF67">
    <property type="entry name" value="ASPARTOKINASE 3"/>
    <property type="match status" value="1"/>
</dbReference>
<dbReference type="FunFam" id="3.30.2130.10:FF:000001">
    <property type="entry name" value="Bifunctional aspartokinase/homoserine dehydrogenase"/>
    <property type="match status" value="1"/>
</dbReference>
<dbReference type="InterPro" id="IPR045865">
    <property type="entry name" value="ACT-like_dom_sf"/>
</dbReference>
<dbReference type="InterPro" id="IPR001341">
    <property type="entry name" value="Asp_kinase"/>
</dbReference>
<feature type="binding site" evidence="13">
    <location>
        <position position="49"/>
    </location>
    <ligand>
        <name>substrate</name>
    </ligand>
</feature>
<evidence type="ECO:0000256" key="7">
    <source>
        <dbReference type="ARBA" id="ARBA00022741"/>
    </source>
</evidence>
<feature type="binding site" evidence="13">
    <location>
        <begin position="5"/>
        <end position="8"/>
    </location>
    <ligand>
        <name>ATP</name>
        <dbReference type="ChEBI" id="CHEBI:30616"/>
    </ligand>
</feature>
<dbReference type="GO" id="GO:0009088">
    <property type="term" value="P:threonine biosynthetic process"/>
    <property type="evidence" value="ECO:0007669"/>
    <property type="project" value="UniProtKB-UniPathway"/>
</dbReference>
<evidence type="ECO:0000256" key="10">
    <source>
        <dbReference type="ARBA" id="ARBA00022915"/>
    </source>
</evidence>
<comment type="similarity">
    <text evidence="5 14">Belongs to the aspartokinase family.</text>
</comment>
<evidence type="ECO:0000313" key="18">
    <source>
        <dbReference type="Proteomes" id="UP000264541"/>
    </source>
</evidence>
<dbReference type="PANTHER" id="PTHR21499">
    <property type="entry name" value="ASPARTATE KINASE"/>
    <property type="match status" value="1"/>
</dbReference>
<dbReference type="Gene3D" id="1.20.120.1320">
    <property type="entry name" value="Aspartokinase, catalytic domain"/>
    <property type="match status" value="1"/>
</dbReference>
<dbReference type="EMBL" id="QVTE01000030">
    <property type="protein sequence ID" value="RFU69018.1"/>
    <property type="molecule type" value="Genomic_DNA"/>
</dbReference>
<keyword evidence="18" id="KW-1185">Reference proteome</keyword>
<dbReference type="InterPro" id="IPR005260">
    <property type="entry name" value="Asp_kin_monofn"/>
</dbReference>
<keyword evidence="8 14" id="KW-0418">Kinase</keyword>
<keyword evidence="10" id="KW-0220">Diaminopimelate biosynthesis</keyword>
<comment type="pathway">
    <text evidence="3 15">Amino-acid biosynthesis; L-methionine biosynthesis via de novo pathway; L-homoserine from L-aspartate: step 1/3.</text>
</comment>
<reference evidence="17 18" key="1">
    <citation type="submission" date="2018-08" db="EMBL/GenBank/DDBJ databases">
        <title>Bacillus chawlae sp. nov., Bacillus glennii sp. nov., and Bacillus saganii sp. nov. Isolated from the Vehicle Assembly Building at Kennedy Space Center where the Viking Spacecraft were Assembled.</title>
        <authorList>
            <person name="Seuylemezian A."/>
            <person name="Vaishampayan P."/>
        </authorList>
    </citation>
    <scope>NUCLEOTIDE SEQUENCE [LARGE SCALE GENOMIC DNA]</scope>
    <source>
        <strain evidence="17 18">V47-23a</strain>
    </source>
</reference>
<comment type="caution">
    <text evidence="17">The sequence shown here is derived from an EMBL/GenBank/DDBJ whole genome shotgun (WGS) entry which is preliminary data.</text>
</comment>
<keyword evidence="9 13" id="KW-0067">ATP-binding</keyword>
<dbReference type="GO" id="GO:0005829">
    <property type="term" value="C:cytosol"/>
    <property type="evidence" value="ECO:0007669"/>
    <property type="project" value="TreeGrafter"/>
</dbReference>
<dbReference type="Proteomes" id="UP000264541">
    <property type="component" value="Unassembled WGS sequence"/>
</dbReference>
<evidence type="ECO:0000256" key="3">
    <source>
        <dbReference type="ARBA" id="ARBA00004986"/>
    </source>
</evidence>
<feature type="binding site" evidence="13">
    <location>
        <position position="225"/>
    </location>
    <ligand>
        <name>ATP</name>
        <dbReference type="ChEBI" id="CHEBI:30616"/>
    </ligand>
</feature>
<protein>
    <recommendedName>
        <fullName evidence="14">Aspartokinase</fullName>
        <ecNumber evidence="14">2.7.2.4</ecNumber>
    </recommendedName>
</protein>
<feature type="binding site" evidence="13">
    <location>
        <begin position="219"/>
        <end position="220"/>
    </location>
    <ligand>
        <name>ATP</name>
        <dbReference type="ChEBI" id="CHEBI:30616"/>
    </ligand>
</feature>
<keyword evidence="11" id="KW-0457">Lysine biosynthesis</keyword>
<dbReference type="NCBIfam" id="NF006540">
    <property type="entry name" value="PRK09034.1"/>
    <property type="match status" value="1"/>
</dbReference>
<dbReference type="GO" id="GO:0005524">
    <property type="term" value="F:ATP binding"/>
    <property type="evidence" value="ECO:0007669"/>
    <property type="project" value="UniProtKB-KW"/>
</dbReference>
<dbReference type="AlphaFoldDB" id="A0A372LNC2"/>
<dbReference type="InterPro" id="IPR018042">
    <property type="entry name" value="Aspartate_kinase_CS"/>
</dbReference>
<dbReference type="InterPro" id="IPR035804">
    <property type="entry name" value="AKIII_YclM_N"/>
</dbReference>
<evidence type="ECO:0000256" key="8">
    <source>
        <dbReference type="ARBA" id="ARBA00022777"/>
    </source>
</evidence>
<evidence type="ECO:0000256" key="12">
    <source>
        <dbReference type="ARBA" id="ARBA00047872"/>
    </source>
</evidence>
<dbReference type="CDD" id="cd04916">
    <property type="entry name" value="ACT_AKiii-YclM-BS_2"/>
    <property type="match status" value="1"/>
</dbReference>
<dbReference type="InterPro" id="IPR001048">
    <property type="entry name" value="Asp/Glu/Uridylate_kinase"/>
</dbReference>
<keyword evidence="7 13" id="KW-0547">Nucleotide-binding</keyword>
<sequence length="467" mass="51467">MKVVKFGGSSLSSGSQIEKIFDIVISDPTRKAVVVSAPGKRHAEDIKVTDLLIDCAEAYLRDVEADRLVDSILERYLGIARDLQLPLSIMDEIESGLLAALNGDKSNPERYLDAVKATGEDNNAKLIAAYFQYRGVEASYVNPKEAGLFVSDEPGNAQVLPESYHNLHKLRQWPGLIIFPGFFGYSKEGEVLTFSRSGSDITGSILANGMKAEVYENFTDVDAVYSVNPSLVRYPKEIRELTYREMRELSYAGFSVFHEEALIPAFRAGIPVNIKNTNNPSAPGTRIVNERSNTNGPVVGIASDGGFCSIYVSKYLMNREIGFGRRLLQIFEDFGLSYEHIPSGIDDISIILRQNQIVDEQMEADIISRITNELQADEVHIEHDLALVMVVGEGMRHNVGTTARAAKALAEAGVNLEMINQGSSEVSMMFGVMENEADTAVRALYEEFFGEKNQTKTGNSHGDWASV</sequence>
<dbReference type="InterPro" id="IPR054352">
    <property type="entry name" value="ACT_Aspartokinase"/>
</dbReference>
<dbReference type="SUPFAM" id="SSF55021">
    <property type="entry name" value="ACT-like"/>
    <property type="match status" value="2"/>
</dbReference>
<dbReference type="OrthoDB" id="9799110at2"/>
<proteinExistence type="inferred from homology"/>
<dbReference type="UniPathway" id="UPA00051">
    <property type="reaction ID" value="UER00462"/>
</dbReference>
<dbReference type="CDD" id="cd04911">
    <property type="entry name" value="ACT_AKiii-YclM-BS_1"/>
    <property type="match status" value="1"/>
</dbReference>
<dbReference type="PIRSF" id="PIRSF000726">
    <property type="entry name" value="Asp_kin"/>
    <property type="match status" value="1"/>
</dbReference>
<dbReference type="Pfam" id="PF00696">
    <property type="entry name" value="AA_kinase"/>
    <property type="match status" value="1"/>
</dbReference>
<dbReference type="FunFam" id="3.40.1160.10:FF:000027">
    <property type="entry name" value="Aspartokinase"/>
    <property type="match status" value="1"/>
</dbReference>
<dbReference type="EC" id="2.7.2.4" evidence="14"/>
<evidence type="ECO:0000256" key="1">
    <source>
        <dbReference type="ARBA" id="ARBA00003121"/>
    </source>
</evidence>
<dbReference type="GO" id="GO:0009089">
    <property type="term" value="P:lysine biosynthetic process via diaminopimelate"/>
    <property type="evidence" value="ECO:0007669"/>
    <property type="project" value="UniProtKB-UniPathway"/>
</dbReference>
<evidence type="ECO:0000259" key="16">
    <source>
        <dbReference type="PROSITE" id="PS51671"/>
    </source>
</evidence>
<comment type="pathway">
    <text evidence="4 15">Amino-acid biosynthesis; L-threonine biosynthesis; L-threonine from L-aspartate: step 1/5.</text>
</comment>
<dbReference type="Pfam" id="PF22468">
    <property type="entry name" value="ACT_9"/>
    <property type="match status" value="1"/>
</dbReference>
<dbReference type="InterPro" id="IPR036393">
    <property type="entry name" value="AceGlu_kinase-like_sf"/>
</dbReference>
<dbReference type="RefSeq" id="WP_117326809.1">
    <property type="nucleotide sequence ID" value="NZ_QVTE01000030.1"/>
</dbReference>
<evidence type="ECO:0000256" key="2">
    <source>
        <dbReference type="ARBA" id="ARBA00004766"/>
    </source>
</evidence>
<dbReference type="GO" id="GO:0019877">
    <property type="term" value="P:diaminopimelate biosynthetic process"/>
    <property type="evidence" value="ECO:0007669"/>
    <property type="project" value="UniProtKB-KW"/>
</dbReference>
<evidence type="ECO:0000256" key="4">
    <source>
        <dbReference type="ARBA" id="ARBA00005139"/>
    </source>
</evidence>
<evidence type="ECO:0000256" key="9">
    <source>
        <dbReference type="ARBA" id="ARBA00022840"/>
    </source>
</evidence>
<comment type="function">
    <text evidence="1">Catalyzes the phosphorylation of the beta-carboxyl group of aspartic acid with ATP to yield 4-phospho-L-aspartate, which is involved in the branched biosynthetic pathway leading to the biosynthesis of amino acids threonine, isoleucine and methionine.</text>
</comment>
<feature type="domain" description="ACT" evidence="16">
    <location>
        <begin position="390"/>
        <end position="459"/>
    </location>
</feature>
<comment type="catalytic activity">
    <reaction evidence="12 14">
        <text>L-aspartate + ATP = 4-phospho-L-aspartate + ADP</text>
        <dbReference type="Rhea" id="RHEA:23776"/>
        <dbReference type="ChEBI" id="CHEBI:29991"/>
        <dbReference type="ChEBI" id="CHEBI:30616"/>
        <dbReference type="ChEBI" id="CHEBI:57535"/>
        <dbReference type="ChEBI" id="CHEBI:456216"/>
        <dbReference type="EC" id="2.7.2.4"/>
    </reaction>
</comment>
<organism evidence="17 18">
    <name type="scientific">Peribacillus saganii</name>
    <dbReference type="NCBI Taxonomy" id="2303992"/>
    <lineage>
        <taxon>Bacteria</taxon>
        <taxon>Bacillati</taxon>
        <taxon>Bacillota</taxon>
        <taxon>Bacilli</taxon>
        <taxon>Bacillales</taxon>
        <taxon>Bacillaceae</taxon>
        <taxon>Peribacillus</taxon>
    </lineage>
</organism>
<dbReference type="UniPathway" id="UPA00050">
    <property type="reaction ID" value="UER00461"/>
</dbReference>
<dbReference type="UniPathway" id="UPA00034">
    <property type="reaction ID" value="UER00015"/>
</dbReference>
<keyword evidence="15" id="KW-0028">Amino-acid biosynthesis</keyword>
<dbReference type="SUPFAM" id="SSF53633">
    <property type="entry name" value="Carbamate kinase-like"/>
    <property type="match status" value="1"/>
</dbReference>
<evidence type="ECO:0000313" key="17">
    <source>
        <dbReference type="EMBL" id="RFU69018.1"/>
    </source>
</evidence>
<gene>
    <name evidence="17" type="ORF">D0469_11095</name>
</gene>
<dbReference type="GO" id="GO:0009090">
    <property type="term" value="P:homoserine biosynthetic process"/>
    <property type="evidence" value="ECO:0007669"/>
    <property type="project" value="TreeGrafter"/>
</dbReference>
<dbReference type="NCBIfam" id="TIGR00657">
    <property type="entry name" value="asp_kinases"/>
    <property type="match status" value="1"/>
</dbReference>
<comment type="pathway">
    <text evidence="2 15">Amino-acid biosynthesis; L-lysine biosynthesis via DAP pathway; (S)-tetrahydrodipicolinate from L-aspartate: step 1/4.</text>
</comment>
<evidence type="ECO:0000256" key="5">
    <source>
        <dbReference type="ARBA" id="ARBA00010122"/>
    </source>
</evidence>
<name>A0A372LNC2_9BACI</name>
<dbReference type="Gene3D" id="3.40.1160.10">
    <property type="entry name" value="Acetylglutamate kinase-like"/>
    <property type="match status" value="1"/>
</dbReference>
<evidence type="ECO:0000256" key="15">
    <source>
        <dbReference type="RuleBase" id="RU004249"/>
    </source>
</evidence>
<keyword evidence="6 14" id="KW-0808">Transferase</keyword>
<accession>A0A372LNC2</accession>
<dbReference type="PROSITE" id="PS00324">
    <property type="entry name" value="ASPARTOKINASE"/>
    <property type="match status" value="1"/>
</dbReference>
<evidence type="ECO:0000256" key="13">
    <source>
        <dbReference type="PIRSR" id="PIRSR000726-1"/>
    </source>
</evidence>
<dbReference type="PROSITE" id="PS51671">
    <property type="entry name" value="ACT"/>
    <property type="match status" value="1"/>
</dbReference>
<dbReference type="InterPro" id="IPR002912">
    <property type="entry name" value="ACT_dom"/>
</dbReference>